<evidence type="ECO:0000256" key="2">
    <source>
        <dbReference type="ARBA" id="ARBA00023015"/>
    </source>
</evidence>
<dbReference type="InterPro" id="IPR002100">
    <property type="entry name" value="TF_MADSbox"/>
</dbReference>
<comment type="subcellular location">
    <subcellularLocation>
        <location evidence="1">Nucleus</location>
    </subcellularLocation>
</comment>
<feature type="non-terminal residue" evidence="7">
    <location>
        <position position="1"/>
    </location>
</feature>
<keyword evidence="8" id="KW-1185">Reference proteome</keyword>
<dbReference type="KEGG" id="eus:EUTSA_v10024162mg"/>
<dbReference type="PROSITE" id="PS50066">
    <property type="entry name" value="MADS_BOX_2"/>
    <property type="match status" value="1"/>
</dbReference>
<dbReference type="Gene3D" id="3.40.1810.10">
    <property type="entry name" value="Transcription factor, MADS-box"/>
    <property type="match status" value="1"/>
</dbReference>
<dbReference type="InterPro" id="IPR036879">
    <property type="entry name" value="TF_MADSbox_sf"/>
</dbReference>
<keyword evidence="4" id="KW-0804">Transcription</keyword>
<keyword evidence="3" id="KW-0238">DNA-binding</keyword>
<dbReference type="STRING" id="72664.V4KQB8"/>
<dbReference type="InterPro" id="IPR050142">
    <property type="entry name" value="MADS-box/MEF2_TF"/>
</dbReference>
<dbReference type="AlphaFoldDB" id="V4KQB8"/>
<dbReference type="GO" id="GO:0005634">
    <property type="term" value="C:nucleus"/>
    <property type="evidence" value="ECO:0007669"/>
    <property type="project" value="UniProtKB-SubCell"/>
</dbReference>
<dbReference type="Gramene" id="ESQ29523">
    <property type="protein sequence ID" value="ESQ29523"/>
    <property type="gene ID" value="EUTSA_v10024162mg"/>
</dbReference>
<dbReference type="GO" id="GO:0003677">
    <property type="term" value="F:DNA binding"/>
    <property type="evidence" value="ECO:0007669"/>
    <property type="project" value="UniProtKB-KW"/>
</dbReference>
<dbReference type="SMART" id="SM00432">
    <property type="entry name" value="MADS"/>
    <property type="match status" value="1"/>
</dbReference>
<organism evidence="7 8">
    <name type="scientific">Eutrema salsugineum</name>
    <name type="common">Saltwater cress</name>
    <name type="synonym">Sisymbrium salsugineum</name>
    <dbReference type="NCBI Taxonomy" id="72664"/>
    <lineage>
        <taxon>Eukaryota</taxon>
        <taxon>Viridiplantae</taxon>
        <taxon>Streptophyta</taxon>
        <taxon>Embryophyta</taxon>
        <taxon>Tracheophyta</taxon>
        <taxon>Spermatophyta</taxon>
        <taxon>Magnoliopsida</taxon>
        <taxon>eudicotyledons</taxon>
        <taxon>Gunneridae</taxon>
        <taxon>Pentapetalae</taxon>
        <taxon>rosids</taxon>
        <taxon>malvids</taxon>
        <taxon>Brassicales</taxon>
        <taxon>Brassicaceae</taxon>
        <taxon>Eutremeae</taxon>
        <taxon>Eutrema</taxon>
    </lineage>
</organism>
<reference evidence="7 8" key="1">
    <citation type="journal article" date="2013" name="Front. Plant Sci.">
        <title>The Reference Genome of the Halophytic Plant Eutrema salsugineum.</title>
        <authorList>
            <person name="Yang R."/>
            <person name="Jarvis D.E."/>
            <person name="Chen H."/>
            <person name="Beilstein M.A."/>
            <person name="Grimwood J."/>
            <person name="Jenkins J."/>
            <person name="Shu S."/>
            <person name="Prochnik S."/>
            <person name="Xin M."/>
            <person name="Ma C."/>
            <person name="Schmutz J."/>
            <person name="Wing R.A."/>
            <person name="Mitchell-Olds T."/>
            <person name="Schumaker K.S."/>
            <person name="Wang X."/>
        </authorList>
    </citation>
    <scope>NUCLEOTIDE SEQUENCE [LARGE SCALE GENOMIC DNA]</scope>
</reference>
<gene>
    <name evidence="7" type="ORF">EUTSA_v10024162mg</name>
</gene>
<keyword evidence="2" id="KW-0805">Transcription regulation</keyword>
<dbReference type="eggNOG" id="KOG0014">
    <property type="taxonomic scope" value="Eukaryota"/>
</dbReference>
<protein>
    <recommendedName>
        <fullName evidence="6">MADS-box domain-containing protein</fullName>
    </recommendedName>
</protein>
<evidence type="ECO:0000256" key="5">
    <source>
        <dbReference type="ARBA" id="ARBA00023242"/>
    </source>
</evidence>
<evidence type="ECO:0000256" key="1">
    <source>
        <dbReference type="ARBA" id="ARBA00004123"/>
    </source>
</evidence>
<keyword evidence="5" id="KW-0539">Nucleus</keyword>
<feature type="domain" description="MADS-box" evidence="6">
    <location>
        <begin position="1"/>
        <end position="46"/>
    </location>
</feature>
<dbReference type="FunFam" id="3.40.1810.10:FF:000018">
    <property type="entry name" value="agamous-like MADS-box protein AGL80"/>
    <property type="match status" value="1"/>
</dbReference>
<evidence type="ECO:0000259" key="6">
    <source>
        <dbReference type="PROSITE" id="PS50066"/>
    </source>
</evidence>
<evidence type="ECO:0000313" key="8">
    <source>
        <dbReference type="Proteomes" id="UP000030689"/>
    </source>
</evidence>
<dbReference type="Proteomes" id="UP000030689">
    <property type="component" value="Unassembled WGS sequence"/>
</dbReference>
<dbReference type="GO" id="GO:0046983">
    <property type="term" value="F:protein dimerization activity"/>
    <property type="evidence" value="ECO:0007669"/>
    <property type="project" value="InterPro"/>
</dbReference>
<dbReference type="OMA" id="NTWDSAL"/>
<name>V4KQB8_EUTSA</name>
<dbReference type="PANTHER" id="PTHR48019">
    <property type="entry name" value="SERUM RESPONSE FACTOR HOMOLOG"/>
    <property type="match status" value="1"/>
</dbReference>
<sequence>KKVKLAFIANDSSRKTTFKKRKKGLLKKVNEVSTLCGITACAIIYSPYSNPEVWPSNSCVQMVVSDFQTLPKMDQHKKMVDQELFLKQRIAKTFEHLKNQKKNNREMEITKVIFQYLLGNTGMFHVNTMDLNNLGYLIEQYLKDINRMIEILGNTGIEIGNAAAIATTTTVPTTAIHEVAAASSATISSSAPHVEFYEQTRNLNQNHNQNQKHLFMEIMIHPEQITYGVKHMSFPFIDDNHRNHHQQQQIPSDSSKVPTIVSSSNIIPVY</sequence>
<evidence type="ECO:0000256" key="4">
    <source>
        <dbReference type="ARBA" id="ARBA00023163"/>
    </source>
</evidence>
<dbReference type="SUPFAM" id="SSF55455">
    <property type="entry name" value="SRF-like"/>
    <property type="match status" value="1"/>
</dbReference>
<evidence type="ECO:0000256" key="3">
    <source>
        <dbReference type="ARBA" id="ARBA00023125"/>
    </source>
</evidence>
<evidence type="ECO:0000313" key="7">
    <source>
        <dbReference type="EMBL" id="ESQ29523.1"/>
    </source>
</evidence>
<proteinExistence type="predicted"/>
<dbReference type="EMBL" id="KI517881">
    <property type="protein sequence ID" value="ESQ29523.1"/>
    <property type="molecule type" value="Genomic_DNA"/>
</dbReference>
<dbReference type="Pfam" id="PF00319">
    <property type="entry name" value="SRF-TF"/>
    <property type="match status" value="1"/>
</dbReference>
<accession>V4KQB8</accession>